<evidence type="ECO:0000256" key="1">
    <source>
        <dbReference type="SAM" id="MobiDB-lite"/>
    </source>
</evidence>
<protein>
    <submittedName>
        <fullName evidence="2">Uncharacterized protein</fullName>
    </submittedName>
</protein>
<dbReference type="HOGENOM" id="CLU_970127_0_0_1"/>
<feature type="compositionally biased region" description="Basic and acidic residues" evidence="1">
    <location>
        <begin position="217"/>
        <end position="227"/>
    </location>
</feature>
<dbReference type="EMBL" id="CH445325">
    <property type="protein sequence ID" value="EAT92196.1"/>
    <property type="molecule type" value="Genomic_DNA"/>
</dbReference>
<reference evidence="3" key="1">
    <citation type="journal article" date="2007" name="Plant Cell">
        <title>Dothideomycete-plant interactions illuminated by genome sequencing and EST analysis of the wheat pathogen Stagonospora nodorum.</title>
        <authorList>
            <person name="Hane J.K."/>
            <person name="Lowe R.G."/>
            <person name="Solomon P.S."/>
            <person name="Tan K.C."/>
            <person name="Schoch C.L."/>
            <person name="Spatafora J.W."/>
            <person name="Crous P.W."/>
            <person name="Kodira C."/>
            <person name="Birren B.W."/>
            <person name="Galagan J.E."/>
            <person name="Torriani S.F."/>
            <person name="McDonald B.A."/>
            <person name="Oliver R.P."/>
        </authorList>
    </citation>
    <scope>NUCLEOTIDE SEQUENCE [LARGE SCALE GENOMIC DNA]</scope>
    <source>
        <strain evidence="3">SN15 / ATCC MYA-4574 / FGSC 10173</strain>
    </source>
</reference>
<gene>
    <name evidence="2" type="ORF">SNOG_00701</name>
</gene>
<dbReference type="Proteomes" id="UP000001055">
    <property type="component" value="Unassembled WGS sequence"/>
</dbReference>
<feature type="compositionally biased region" description="Low complexity" evidence="1">
    <location>
        <begin position="78"/>
        <end position="95"/>
    </location>
</feature>
<dbReference type="RefSeq" id="XP_001791378.1">
    <property type="nucleotide sequence ID" value="XM_001791326.1"/>
</dbReference>
<feature type="region of interest" description="Disordered" evidence="1">
    <location>
        <begin position="45"/>
        <end position="95"/>
    </location>
</feature>
<dbReference type="VEuPathDB" id="FungiDB:JI435_007010"/>
<feature type="region of interest" description="Disordered" evidence="1">
    <location>
        <begin position="134"/>
        <end position="227"/>
    </location>
</feature>
<dbReference type="GeneID" id="5968032"/>
<dbReference type="AlphaFoldDB" id="Q0V5L3"/>
<feature type="compositionally biased region" description="Basic residues" evidence="1">
    <location>
        <begin position="140"/>
        <end position="151"/>
    </location>
</feature>
<name>Q0V5L3_PHANO</name>
<organism evidence="2 3">
    <name type="scientific">Phaeosphaeria nodorum (strain SN15 / ATCC MYA-4574 / FGSC 10173)</name>
    <name type="common">Glume blotch fungus</name>
    <name type="synonym">Parastagonospora nodorum</name>
    <dbReference type="NCBI Taxonomy" id="321614"/>
    <lineage>
        <taxon>Eukaryota</taxon>
        <taxon>Fungi</taxon>
        <taxon>Dikarya</taxon>
        <taxon>Ascomycota</taxon>
        <taxon>Pezizomycotina</taxon>
        <taxon>Dothideomycetes</taxon>
        <taxon>Pleosporomycetidae</taxon>
        <taxon>Pleosporales</taxon>
        <taxon>Pleosporineae</taxon>
        <taxon>Phaeosphaeriaceae</taxon>
        <taxon>Parastagonospora</taxon>
    </lineage>
</organism>
<proteinExistence type="predicted"/>
<evidence type="ECO:0000313" key="3">
    <source>
        <dbReference type="Proteomes" id="UP000001055"/>
    </source>
</evidence>
<evidence type="ECO:0000313" key="2">
    <source>
        <dbReference type="EMBL" id="EAT92196.1"/>
    </source>
</evidence>
<feature type="compositionally biased region" description="Basic and acidic residues" evidence="1">
    <location>
        <begin position="170"/>
        <end position="180"/>
    </location>
</feature>
<accession>Q0V5L3</accession>
<dbReference type="KEGG" id="pno:SNOG_00701"/>
<dbReference type="InParanoid" id="Q0V5L3"/>
<sequence length="287" mass="32624">MDWNMDPNFDFKNMEITADDFNVLNADFGDFDRGNMPIYDTNYCESPQGNPGQGFDPLSTPYRQPNTPYYPMAQVQESQGQASTQPTTQTQTTTSQDFNYVPYTHTTQDFSRIPYTQRSIASLEQDLDLAIESGMPYKETHKRKDRIRAARKAQNLPPSKPNHYNRRSIKSLEKARDDARGAGASSPELNKHQHRIHSAQKAQGFVKGPKEINQGTPEERKKREQERDVRIRNAIAADLNISVRQFAKLPLEERQAARERGRAKGLIPTAQAILRKEHSITGSSSRS</sequence>